<dbReference type="CDD" id="cd01610">
    <property type="entry name" value="PAP2_like"/>
    <property type="match status" value="1"/>
</dbReference>
<feature type="domain" description="Phosphatidic acid phosphatase type 2/haloperoxidase" evidence="1">
    <location>
        <begin position="62"/>
        <end position="162"/>
    </location>
</feature>
<evidence type="ECO:0000313" key="2">
    <source>
        <dbReference type="EMBL" id="SIS86870.1"/>
    </source>
</evidence>
<accession>A0A1N7MLG3</accession>
<dbReference type="InterPro" id="IPR000326">
    <property type="entry name" value="PAP2/HPO"/>
</dbReference>
<dbReference type="InterPro" id="IPR036938">
    <property type="entry name" value="PAP2/HPO_sf"/>
</dbReference>
<dbReference type="EMBL" id="FTOM01000008">
    <property type="protein sequence ID" value="SIS86870.1"/>
    <property type="molecule type" value="Genomic_DNA"/>
</dbReference>
<evidence type="ECO:0000313" key="3">
    <source>
        <dbReference type="Proteomes" id="UP000186098"/>
    </source>
</evidence>
<sequence length="198" mass="21499">MRRLRAVIAHRWRGWLVLGALVVVGLRTDPRTVEHWGDNYQIALPVLALACEATNGGALEYAGRYAVMFVGLHGTKRALGETPLNARPRGGYEGFPSGHTATATFGAANLMTSCVKRQPVVQTAIALAAGYTGASRIATGWHDIWQVMAGAIWGILCALAFGKGRAPRRLLVRAWAWRRNRRAAPSETCPPKMCPPET</sequence>
<dbReference type="RefSeq" id="WP_076367068.1">
    <property type="nucleotide sequence ID" value="NZ_FTOM01000008.1"/>
</dbReference>
<name>A0A1N7MLG3_9RHOB</name>
<dbReference type="SMART" id="SM00014">
    <property type="entry name" value="acidPPc"/>
    <property type="match status" value="1"/>
</dbReference>
<dbReference type="STRING" id="407234.SAMN05421795_10846"/>
<proteinExistence type="predicted"/>
<dbReference type="Proteomes" id="UP000186098">
    <property type="component" value="Unassembled WGS sequence"/>
</dbReference>
<keyword evidence="3" id="KW-1185">Reference proteome</keyword>
<protein>
    <submittedName>
        <fullName evidence="2">PAP2 superfamily protein</fullName>
    </submittedName>
</protein>
<dbReference type="AlphaFoldDB" id="A0A1N7MLG3"/>
<dbReference type="Gene3D" id="1.20.144.10">
    <property type="entry name" value="Phosphatidic acid phosphatase type 2/haloperoxidase"/>
    <property type="match status" value="1"/>
</dbReference>
<evidence type="ECO:0000259" key="1">
    <source>
        <dbReference type="SMART" id="SM00014"/>
    </source>
</evidence>
<dbReference type="OrthoDB" id="7917061at2"/>
<organism evidence="2 3">
    <name type="scientific">Phaeovulum vinaykumarii</name>
    <dbReference type="NCBI Taxonomy" id="407234"/>
    <lineage>
        <taxon>Bacteria</taxon>
        <taxon>Pseudomonadati</taxon>
        <taxon>Pseudomonadota</taxon>
        <taxon>Alphaproteobacteria</taxon>
        <taxon>Rhodobacterales</taxon>
        <taxon>Paracoccaceae</taxon>
        <taxon>Phaeovulum</taxon>
    </lineage>
</organism>
<dbReference type="SUPFAM" id="SSF48317">
    <property type="entry name" value="Acid phosphatase/Vanadium-dependent haloperoxidase"/>
    <property type="match status" value="1"/>
</dbReference>
<reference evidence="3" key="1">
    <citation type="submission" date="2017-01" db="EMBL/GenBank/DDBJ databases">
        <authorList>
            <person name="Varghese N."/>
            <person name="Submissions S."/>
        </authorList>
    </citation>
    <scope>NUCLEOTIDE SEQUENCE [LARGE SCALE GENOMIC DNA]</scope>
    <source>
        <strain evidence="3">DSM 18714</strain>
    </source>
</reference>
<dbReference type="Pfam" id="PF01569">
    <property type="entry name" value="PAP2"/>
    <property type="match status" value="1"/>
</dbReference>
<gene>
    <name evidence="2" type="ORF">SAMN05421795_10846</name>
</gene>